<dbReference type="OMA" id="GLYHHRP"/>
<keyword evidence="1" id="KW-0694">RNA-binding</keyword>
<sequence length="915" mass="99684">MDTAPVTFPSLTVQPEEAQNAEQRPPLHTRGHSSPSLPDLWCMRHRLPVPAVPTPTSPTAPRTPARSKYQARYRPHLRPLDLASAPVTPPSKARYAPAGQRSASNSPCRSALVGGTLLTPPLTPSSSFNSTSGGADGPATPPEALSPLRWVHAIADSPTAMKGGKPLQSLGPAPGSAGYLTPSSARSQSISSESGADAVAALAAGMAAIDIDTTPREERTAGLGDALVSAFAGIGSEGASEVESSRFLLVRNVPPQTPSEVLRGVFAPTGDIKCIWVRFQQTHGVVVLAYYDVRHAMRARRMLGTAPLPALGDARVGAAFVSAEQLEMMAVNSPFADETDGRLFVSVENGRIEPTSLQNVLASFGELKSFTAADSTYHAEYYDVRDAANAFRALNNRPIFGARLQLFASQTQASTEQAQEPMLDDPFQVNPARAAALSAFDYGCESQHKKTNSGVETEPQQISQQQQRQENDREIRCIQGRVRPRSVSASENMGGPDAVRRLSKGRESPLEHSRRSSNDLFFDAVGKASCYIPAPPQTPSRPRALSIGPEELTSATTHSYPLPTPPQTYPYAETSYAHAYASGPHPAYAPAPQEYSPPYVPPIANAAQYGAPYGTPESGQWTYAAPQTPAIQYYIPPSPRGVCHQPHAAPSTPRRQCQDKEVELASPFEVSHPPHASNAPEGGFRERPSTTRGRLHAGNGSVGSRDGSDGVGEKNQLRLDTIEKGEDMRTTVMIKNIPNKMSDRDLLGFIDRVCPRRIDFLYLRMDFQNGCNVGYAFVNFITTSDLLLFAQTMIGVKWNMYSSEKALEMRYATYQGKEALVEKFKNSCIMDERESWRPKIFYSDGPNQGLPEPFPAPTHLRRKERSSHNRGALFVPGAQHQRRDREHGRSAHDAPHHGHGHHYRTQPPRMLYTGR</sequence>
<dbReference type="SUPFAM" id="SSF54928">
    <property type="entry name" value="RNA-binding domain, RBD"/>
    <property type="match status" value="2"/>
</dbReference>
<feature type="region of interest" description="Disordered" evidence="2">
    <location>
        <begin position="669"/>
        <end position="716"/>
    </location>
</feature>
<dbReference type="PANTHER" id="PTHR23189">
    <property type="entry name" value="RNA RECOGNITION MOTIF-CONTAINING"/>
    <property type="match status" value="1"/>
</dbReference>
<feature type="region of interest" description="Disordered" evidence="2">
    <location>
        <begin position="1"/>
        <end position="145"/>
    </location>
</feature>
<proteinExistence type="predicted"/>
<dbReference type="InterPro" id="IPR007201">
    <property type="entry name" value="Mei2-like_Rrm_C"/>
</dbReference>
<feature type="compositionally biased region" description="Low complexity" evidence="2">
    <location>
        <begin position="112"/>
        <end position="133"/>
    </location>
</feature>
<accession>A0A2H3JU90</accession>
<evidence type="ECO:0000313" key="4">
    <source>
        <dbReference type="EMBL" id="PCH43533.1"/>
    </source>
</evidence>
<evidence type="ECO:0000313" key="5">
    <source>
        <dbReference type="Proteomes" id="UP000218811"/>
    </source>
</evidence>
<protein>
    <recommendedName>
        <fullName evidence="3">Mei2-like C-terminal RNA recognition motif domain-containing protein</fullName>
    </recommendedName>
</protein>
<dbReference type="GO" id="GO:0003723">
    <property type="term" value="F:RNA binding"/>
    <property type="evidence" value="ECO:0007669"/>
    <property type="project" value="UniProtKB-KW"/>
</dbReference>
<evidence type="ECO:0000259" key="3">
    <source>
        <dbReference type="Pfam" id="PF04059"/>
    </source>
</evidence>
<dbReference type="OrthoDB" id="417481at2759"/>
<reference evidence="4 5" key="1">
    <citation type="journal article" date="2012" name="Science">
        <title>The Paleozoic origin of enzymatic lignin decomposition reconstructed from 31 fungal genomes.</title>
        <authorList>
            <person name="Floudas D."/>
            <person name="Binder M."/>
            <person name="Riley R."/>
            <person name="Barry K."/>
            <person name="Blanchette R.A."/>
            <person name="Henrissat B."/>
            <person name="Martinez A.T."/>
            <person name="Otillar R."/>
            <person name="Spatafora J.W."/>
            <person name="Yadav J.S."/>
            <person name="Aerts A."/>
            <person name="Benoit I."/>
            <person name="Boyd A."/>
            <person name="Carlson A."/>
            <person name="Copeland A."/>
            <person name="Coutinho P.M."/>
            <person name="de Vries R.P."/>
            <person name="Ferreira P."/>
            <person name="Findley K."/>
            <person name="Foster B."/>
            <person name="Gaskell J."/>
            <person name="Glotzer D."/>
            <person name="Gorecki P."/>
            <person name="Heitman J."/>
            <person name="Hesse C."/>
            <person name="Hori C."/>
            <person name="Igarashi K."/>
            <person name="Jurgens J.A."/>
            <person name="Kallen N."/>
            <person name="Kersten P."/>
            <person name="Kohler A."/>
            <person name="Kuees U."/>
            <person name="Kumar T.K.A."/>
            <person name="Kuo A."/>
            <person name="LaButti K."/>
            <person name="Larrondo L.F."/>
            <person name="Lindquist E."/>
            <person name="Ling A."/>
            <person name="Lombard V."/>
            <person name="Lucas S."/>
            <person name="Lundell T."/>
            <person name="Martin R."/>
            <person name="McLaughlin D.J."/>
            <person name="Morgenstern I."/>
            <person name="Morin E."/>
            <person name="Murat C."/>
            <person name="Nagy L.G."/>
            <person name="Nolan M."/>
            <person name="Ohm R.A."/>
            <person name="Patyshakuliyeva A."/>
            <person name="Rokas A."/>
            <person name="Ruiz-Duenas F.J."/>
            <person name="Sabat G."/>
            <person name="Salamov A."/>
            <person name="Samejima M."/>
            <person name="Schmutz J."/>
            <person name="Slot J.C."/>
            <person name="St John F."/>
            <person name="Stenlid J."/>
            <person name="Sun H."/>
            <person name="Sun S."/>
            <person name="Syed K."/>
            <person name="Tsang A."/>
            <person name="Wiebenga A."/>
            <person name="Young D."/>
            <person name="Pisabarro A."/>
            <person name="Eastwood D.C."/>
            <person name="Martin F."/>
            <person name="Cullen D."/>
            <person name="Grigoriev I.V."/>
            <person name="Hibbett D.S."/>
        </authorList>
    </citation>
    <scope>NUCLEOTIDE SEQUENCE [LARGE SCALE GENOMIC DNA]</scope>
    <source>
        <strain evidence="4 5">MD-104</strain>
    </source>
</reference>
<feature type="region of interest" description="Disordered" evidence="2">
    <location>
        <begin position="846"/>
        <end position="915"/>
    </location>
</feature>
<evidence type="ECO:0000256" key="1">
    <source>
        <dbReference type="ARBA" id="ARBA00022884"/>
    </source>
</evidence>
<keyword evidence="5" id="KW-1185">Reference proteome</keyword>
<feature type="compositionally biased region" description="Low complexity" evidence="2">
    <location>
        <begin position="183"/>
        <end position="192"/>
    </location>
</feature>
<feature type="region of interest" description="Disordered" evidence="2">
    <location>
        <begin position="447"/>
        <end position="515"/>
    </location>
</feature>
<evidence type="ECO:0000256" key="2">
    <source>
        <dbReference type="SAM" id="MobiDB-lite"/>
    </source>
</evidence>
<dbReference type="EMBL" id="KB468146">
    <property type="protein sequence ID" value="PCH43533.1"/>
    <property type="molecule type" value="Genomic_DNA"/>
</dbReference>
<feature type="region of interest" description="Disordered" evidence="2">
    <location>
        <begin position="159"/>
        <end position="192"/>
    </location>
</feature>
<feature type="domain" description="Mei2-like C-terminal RNA recognition motif" evidence="3">
    <location>
        <begin position="729"/>
        <end position="825"/>
    </location>
</feature>
<dbReference type="InterPro" id="IPR012677">
    <property type="entry name" value="Nucleotide-bd_a/b_plait_sf"/>
</dbReference>
<feature type="compositionally biased region" description="Basic and acidic residues" evidence="2">
    <location>
        <begin position="706"/>
        <end position="716"/>
    </location>
</feature>
<name>A0A2H3JU90_WOLCO</name>
<dbReference type="Gene3D" id="3.30.70.330">
    <property type="match status" value="2"/>
</dbReference>
<organism evidence="4 5">
    <name type="scientific">Wolfiporia cocos (strain MD-104)</name>
    <name type="common">Brown rot fungus</name>
    <dbReference type="NCBI Taxonomy" id="742152"/>
    <lineage>
        <taxon>Eukaryota</taxon>
        <taxon>Fungi</taxon>
        <taxon>Dikarya</taxon>
        <taxon>Basidiomycota</taxon>
        <taxon>Agaricomycotina</taxon>
        <taxon>Agaricomycetes</taxon>
        <taxon>Polyporales</taxon>
        <taxon>Phaeolaceae</taxon>
        <taxon>Wolfiporia</taxon>
    </lineage>
</organism>
<dbReference type="Pfam" id="PF04059">
    <property type="entry name" value="RRM_2"/>
    <property type="match status" value="1"/>
</dbReference>
<dbReference type="AlphaFoldDB" id="A0A2H3JU90"/>
<dbReference type="InterPro" id="IPR035979">
    <property type="entry name" value="RBD_domain_sf"/>
</dbReference>
<dbReference type="Proteomes" id="UP000218811">
    <property type="component" value="Unassembled WGS sequence"/>
</dbReference>
<feature type="compositionally biased region" description="Basic and acidic residues" evidence="2">
    <location>
        <begin position="498"/>
        <end position="515"/>
    </location>
</feature>
<feature type="compositionally biased region" description="Basic and acidic residues" evidence="2">
    <location>
        <begin position="881"/>
        <end position="896"/>
    </location>
</feature>
<gene>
    <name evidence="4" type="ORF">WOLCODRAFT_122132</name>
</gene>
<dbReference type="STRING" id="742152.A0A2H3JU90"/>